<organism evidence="1">
    <name type="scientific">marine sediment metagenome</name>
    <dbReference type="NCBI Taxonomy" id="412755"/>
    <lineage>
        <taxon>unclassified sequences</taxon>
        <taxon>metagenomes</taxon>
        <taxon>ecological metagenomes</taxon>
    </lineage>
</organism>
<name>X1F2D8_9ZZZZ</name>
<protein>
    <submittedName>
        <fullName evidence="1">Uncharacterized protein</fullName>
    </submittedName>
</protein>
<sequence>SEFKKWINSNFSKQVYIGCQTKPYGPAYRKDYLYDFFFIGNGIAILEKQKVIANLAELNKKILKIPAINKIIKEERANLPFETERICKKAHCQLKALLEKAHKKSRLPEKLKLNRNKFNKLKIIEKYKLTI</sequence>
<reference evidence="1" key="1">
    <citation type="journal article" date="2014" name="Front. Microbiol.">
        <title>High frequency of phylogenetically diverse reductive dehalogenase-homologous genes in deep subseafloor sedimentary metagenomes.</title>
        <authorList>
            <person name="Kawai M."/>
            <person name="Futagami T."/>
            <person name="Toyoda A."/>
            <person name="Takaki Y."/>
            <person name="Nishi S."/>
            <person name="Hori S."/>
            <person name="Arai W."/>
            <person name="Tsubouchi T."/>
            <person name="Morono Y."/>
            <person name="Uchiyama I."/>
            <person name="Ito T."/>
            <person name="Fujiyama A."/>
            <person name="Inagaki F."/>
            <person name="Takami H."/>
        </authorList>
    </citation>
    <scope>NUCLEOTIDE SEQUENCE</scope>
    <source>
        <strain evidence="1">Expedition CK06-06</strain>
    </source>
</reference>
<comment type="caution">
    <text evidence="1">The sequence shown here is derived from an EMBL/GenBank/DDBJ whole genome shotgun (WGS) entry which is preliminary data.</text>
</comment>
<gene>
    <name evidence="1" type="ORF">S03H2_11101</name>
</gene>
<feature type="non-terminal residue" evidence="1">
    <location>
        <position position="1"/>
    </location>
</feature>
<proteinExistence type="predicted"/>
<accession>X1F2D8</accession>
<evidence type="ECO:0000313" key="1">
    <source>
        <dbReference type="EMBL" id="GAH39806.1"/>
    </source>
</evidence>
<dbReference type="EMBL" id="BARU01005675">
    <property type="protein sequence ID" value="GAH39806.1"/>
    <property type="molecule type" value="Genomic_DNA"/>
</dbReference>
<dbReference type="AlphaFoldDB" id="X1F2D8"/>